<evidence type="ECO:0000313" key="6">
    <source>
        <dbReference type="Proteomes" id="UP000516428"/>
    </source>
</evidence>
<feature type="signal peptide" evidence="3">
    <location>
        <begin position="1"/>
        <end position="22"/>
    </location>
</feature>
<accession>A0A7H1B4D6</accession>
<evidence type="ECO:0000256" key="1">
    <source>
        <dbReference type="ARBA" id="ARBA00004196"/>
    </source>
</evidence>
<evidence type="ECO:0000256" key="3">
    <source>
        <dbReference type="SAM" id="SignalP"/>
    </source>
</evidence>
<feature type="domain" description="Periplasmic binding protein" evidence="4">
    <location>
        <begin position="54"/>
        <end position="310"/>
    </location>
</feature>
<reference evidence="5 6" key="1">
    <citation type="submission" date="2020-09" db="EMBL/GenBank/DDBJ databases">
        <title>A novel species.</title>
        <authorList>
            <person name="Gao J."/>
        </authorList>
    </citation>
    <scope>NUCLEOTIDE SEQUENCE [LARGE SCALE GENOMIC DNA]</scope>
    <source>
        <strain evidence="5 6">CRXT-Y-14</strain>
    </source>
</reference>
<dbReference type="EMBL" id="CP061281">
    <property type="protein sequence ID" value="QNS03591.1"/>
    <property type="molecule type" value="Genomic_DNA"/>
</dbReference>
<comment type="subcellular location">
    <subcellularLocation>
        <location evidence="1">Cell envelope</location>
    </subcellularLocation>
</comment>
<dbReference type="PANTHER" id="PTHR30036:SF1">
    <property type="entry name" value="D-XYLOSE-BINDING PERIPLASMIC PROTEIN"/>
    <property type="match status" value="1"/>
</dbReference>
<dbReference type="InterPro" id="IPR028082">
    <property type="entry name" value="Peripla_BP_I"/>
</dbReference>
<dbReference type="InterPro" id="IPR025997">
    <property type="entry name" value="SBP_2_dom"/>
</dbReference>
<dbReference type="RefSeq" id="WP_188336345.1">
    <property type="nucleotide sequence ID" value="NZ_CP061281.1"/>
</dbReference>
<feature type="chain" id="PRO_5038393603" evidence="3">
    <location>
        <begin position="23"/>
        <end position="374"/>
    </location>
</feature>
<organism evidence="5 6">
    <name type="scientific">Streptomyces xanthii</name>
    <dbReference type="NCBI Taxonomy" id="2768069"/>
    <lineage>
        <taxon>Bacteria</taxon>
        <taxon>Bacillati</taxon>
        <taxon>Actinomycetota</taxon>
        <taxon>Actinomycetes</taxon>
        <taxon>Kitasatosporales</taxon>
        <taxon>Streptomycetaceae</taxon>
        <taxon>Streptomyces</taxon>
    </lineage>
</organism>
<name>A0A7H1B4D6_9ACTN</name>
<gene>
    <name evidence="5" type="ORF">IAG42_08100</name>
</gene>
<dbReference type="PROSITE" id="PS51257">
    <property type="entry name" value="PROKAR_LIPOPROTEIN"/>
    <property type="match status" value="1"/>
</dbReference>
<dbReference type="AlphaFoldDB" id="A0A7H1B4D6"/>
<dbReference type="KEGG" id="sxn:IAG42_08100"/>
<dbReference type="Pfam" id="PF13407">
    <property type="entry name" value="Peripla_BP_4"/>
    <property type="match status" value="1"/>
</dbReference>
<proteinExistence type="predicted"/>
<evidence type="ECO:0000256" key="2">
    <source>
        <dbReference type="ARBA" id="ARBA00022729"/>
    </source>
</evidence>
<dbReference type="PANTHER" id="PTHR30036">
    <property type="entry name" value="D-XYLOSE-BINDING PERIPLASMIC PROTEIN"/>
    <property type="match status" value="1"/>
</dbReference>
<keyword evidence="2 3" id="KW-0732">Signal</keyword>
<dbReference type="SUPFAM" id="SSF53822">
    <property type="entry name" value="Periplasmic binding protein-like I"/>
    <property type="match status" value="1"/>
</dbReference>
<keyword evidence="6" id="KW-1185">Reference proteome</keyword>
<dbReference type="GO" id="GO:0030246">
    <property type="term" value="F:carbohydrate binding"/>
    <property type="evidence" value="ECO:0007669"/>
    <property type="project" value="TreeGrafter"/>
</dbReference>
<evidence type="ECO:0000313" key="5">
    <source>
        <dbReference type="EMBL" id="QNS03591.1"/>
    </source>
</evidence>
<dbReference type="Proteomes" id="UP000516428">
    <property type="component" value="Chromosome"/>
</dbReference>
<dbReference type="InterPro" id="IPR050555">
    <property type="entry name" value="Bact_Solute-Bind_Prot2"/>
</dbReference>
<sequence>MNTRMRRAAVAFCATAMAVSLAACGSAKESGDKSDTEKTAGKKGDAITVGLLLPENQTARYEKFDKPIIEKQISDLTNGKGKVEYLNAKQDATLQSQQIDTMITKKVDVLILDAVDYKAVAGGVKKAKDAGIPVVAYDRLAEGPISAYTSFDNTEVGKTQGEALLKAMGSDAKASSKIVMMNGAITDPNAKQFKDGALSVLKGKVDIAKSYDTKEWKPENANANMEGAISAIGKDKIKGVYSANDGMAGGIITALKAAGLKKLPPVTGQDAELAGVQRIVTGDQYMSVFKSYPQEAETVAKMAVSIAKTGKVDSSLQTSTVDSGTDKGIPSVIVPVVSLTQDNIKDTVVKEGYYTLDEICTAKYKAACDKIGLK</sequence>
<evidence type="ECO:0000259" key="4">
    <source>
        <dbReference type="Pfam" id="PF13407"/>
    </source>
</evidence>
<dbReference type="GO" id="GO:0030288">
    <property type="term" value="C:outer membrane-bounded periplasmic space"/>
    <property type="evidence" value="ECO:0007669"/>
    <property type="project" value="TreeGrafter"/>
</dbReference>
<dbReference type="Gene3D" id="3.40.50.2300">
    <property type="match status" value="2"/>
</dbReference>
<protein>
    <submittedName>
        <fullName evidence="5">Substrate-binding domain-containing protein</fullName>
    </submittedName>
</protein>